<evidence type="ECO:0000259" key="10">
    <source>
        <dbReference type="Pfam" id="PF01728"/>
    </source>
</evidence>
<dbReference type="GO" id="GO:0000463">
    <property type="term" value="P:maturation of LSU-rRNA from tricistronic rRNA transcript (SSU-rRNA, 5.8S rRNA, LSU-rRNA)"/>
    <property type="evidence" value="ECO:0007669"/>
    <property type="project" value="TreeGrafter"/>
</dbReference>
<feature type="region of interest" description="Disordered" evidence="9">
    <location>
        <begin position="424"/>
        <end position="637"/>
    </location>
</feature>
<evidence type="ECO:0000256" key="2">
    <source>
        <dbReference type="ARBA" id="ARBA00022517"/>
    </source>
</evidence>
<feature type="binding site" evidence="8">
    <location>
        <position position="54"/>
    </location>
    <ligand>
        <name>S-adenosyl-L-methionine</name>
        <dbReference type="ChEBI" id="CHEBI:59789"/>
    </ligand>
</feature>
<feature type="compositionally biased region" description="Low complexity" evidence="9">
    <location>
        <begin position="816"/>
        <end position="825"/>
    </location>
</feature>
<evidence type="ECO:0000256" key="3">
    <source>
        <dbReference type="ARBA" id="ARBA00022552"/>
    </source>
</evidence>
<feature type="compositionally biased region" description="Acidic residues" evidence="9">
    <location>
        <begin position="498"/>
        <end position="507"/>
    </location>
</feature>
<organism evidence="13 14">
    <name type="scientific">Trema orientale</name>
    <name type="common">Charcoal tree</name>
    <name type="synonym">Celtis orientalis</name>
    <dbReference type="NCBI Taxonomy" id="63057"/>
    <lineage>
        <taxon>Eukaryota</taxon>
        <taxon>Viridiplantae</taxon>
        <taxon>Streptophyta</taxon>
        <taxon>Embryophyta</taxon>
        <taxon>Tracheophyta</taxon>
        <taxon>Spermatophyta</taxon>
        <taxon>Magnoliopsida</taxon>
        <taxon>eudicotyledons</taxon>
        <taxon>Gunneridae</taxon>
        <taxon>Pentapetalae</taxon>
        <taxon>rosids</taxon>
        <taxon>fabids</taxon>
        <taxon>Rosales</taxon>
        <taxon>Cannabaceae</taxon>
        <taxon>Trema</taxon>
    </lineage>
</organism>
<dbReference type="InterPro" id="IPR024576">
    <property type="entry name" value="rRNA_MeTfrase_Spb1_DUF3381"/>
</dbReference>
<name>A0A2P5AKH0_TREOI</name>
<evidence type="ECO:0000256" key="7">
    <source>
        <dbReference type="ARBA" id="ARBA00023242"/>
    </source>
</evidence>
<dbReference type="GO" id="GO:0030687">
    <property type="term" value="C:preribosome, large subunit precursor"/>
    <property type="evidence" value="ECO:0007669"/>
    <property type="project" value="TreeGrafter"/>
</dbReference>
<feature type="region of interest" description="Disordered" evidence="9">
    <location>
        <begin position="788"/>
        <end position="840"/>
    </location>
</feature>
<dbReference type="OrthoDB" id="1287559at2759"/>
<dbReference type="InterPro" id="IPR028589">
    <property type="entry name" value="SPB1-like"/>
</dbReference>
<keyword evidence="6 8" id="KW-0949">S-adenosyl-L-methionine</keyword>
<keyword evidence="5 8" id="KW-0808">Transferase</keyword>
<comment type="caution">
    <text evidence="13">The sequence shown here is derived from an EMBL/GenBank/DDBJ whole genome shotgun (WGS) entry which is preliminary data.</text>
</comment>
<feature type="compositionally biased region" description="Basic and acidic residues" evidence="9">
    <location>
        <begin position="575"/>
        <end position="591"/>
    </location>
</feature>
<feature type="compositionally biased region" description="Acidic residues" evidence="9">
    <location>
        <begin position="620"/>
        <end position="634"/>
    </location>
</feature>
<feature type="compositionally biased region" description="Basic and acidic residues" evidence="9">
    <location>
        <begin position="514"/>
        <end position="524"/>
    </location>
</feature>
<protein>
    <recommendedName>
        <fullName evidence="8">Putative rRNA methyltransferase</fullName>
        <ecNumber evidence="8">2.1.1.-</ecNumber>
    </recommendedName>
    <alternativeName>
        <fullName evidence="8">2'-O-ribose RNA methyltransferase SPB1 homolog</fullName>
    </alternativeName>
</protein>
<dbReference type="Pfam" id="PF07780">
    <property type="entry name" value="Spb1_C"/>
    <property type="match status" value="1"/>
</dbReference>
<comment type="similarity">
    <text evidence="8">Belongs to the class I-like SAM-binding methyltransferase superfamily. RNA methyltransferase RlmE family. SPB1 subfamily.</text>
</comment>
<dbReference type="Pfam" id="PF01728">
    <property type="entry name" value="FtsJ"/>
    <property type="match status" value="1"/>
</dbReference>
<feature type="compositionally biased region" description="Basic and acidic residues" evidence="9">
    <location>
        <begin position="456"/>
        <end position="484"/>
    </location>
</feature>
<feature type="active site" description="Proton acceptor" evidence="8">
    <location>
        <position position="158"/>
    </location>
</feature>
<keyword evidence="8" id="KW-0175">Coiled coil</keyword>
<accession>A0A2P5AKH0</accession>
<comment type="function">
    <text evidence="8">Probable methyltransferase involved in the maturation of rRNA and in the biogenesis of ribosomal subunits.</text>
</comment>
<evidence type="ECO:0000256" key="8">
    <source>
        <dbReference type="HAMAP-Rule" id="MF_03163"/>
    </source>
</evidence>
<evidence type="ECO:0000256" key="5">
    <source>
        <dbReference type="ARBA" id="ARBA00022679"/>
    </source>
</evidence>
<dbReference type="FunCoup" id="A0A2P5AKH0">
    <property type="interactions" value="3006"/>
</dbReference>
<evidence type="ECO:0000256" key="4">
    <source>
        <dbReference type="ARBA" id="ARBA00022603"/>
    </source>
</evidence>
<dbReference type="Proteomes" id="UP000237000">
    <property type="component" value="Unassembled WGS sequence"/>
</dbReference>
<keyword evidence="7 8" id="KW-0539">Nucleus</keyword>
<feature type="domain" description="Ribosomal RNA methyltransferase FtsJ" evidence="10">
    <location>
        <begin position="22"/>
        <end position="201"/>
    </location>
</feature>
<dbReference type="InterPro" id="IPR002877">
    <property type="entry name" value="RNA_MeTrfase_FtsJ_dom"/>
</dbReference>
<evidence type="ECO:0000256" key="6">
    <source>
        <dbReference type="ARBA" id="ARBA00022691"/>
    </source>
</evidence>
<dbReference type="PANTHER" id="PTHR10920:SF13">
    <property type="entry name" value="PRE-RRNA 2'-O-RIBOSE RNA METHYLTRANSFERASE FTSJ3"/>
    <property type="match status" value="1"/>
</dbReference>
<dbReference type="STRING" id="63057.A0A2P5AKH0"/>
<evidence type="ECO:0000313" key="13">
    <source>
        <dbReference type="EMBL" id="PON37040.1"/>
    </source>
</evidence>
<comment type="subcellular location">
    <subcellularLocation>
        <location evidence="1 8">Nucleus</location>
        <location evidence="1 8">Nucleolus</location>
    </subcellularLocation>
</comment>
<dbReference type="InParanoid" id="A0A2P5AKH0"/>
<feature type="compositionally biased region" description="Basic and acidic residues" evidence="9">
    <location>
        <begin position="433"/>
        <end position="445"/>
    </location>
</feature>
<keyword evidence="2 8" id="KW-0690">Ribosome biogenesis</keyword>
<dbReference type="GO" id="GO:0000466">
    <property type="term" value="P:maturation of 5.8S rRNA from tricistronic rRNA transcript (SSU-rRNA, 5.8S rRNA, LSU-rRNA)"/>
    <property type="evidence" value="ECO:0007669"/>
    <property type="project" value="TreeGrafter"/>
</dbReference>
<dbReference type="AlphaFoldDB" id="A0A2P5AKH0"/>
<comment type="catalytic activity">
    <reaction evidence="8">
        <text>a ribonucleotide in rRNA + S-adenosyl-L-methionine = a 2'-O-methylribonucleotide in rRNA + S-adenosyl-L-homocysteine + H(+)</text>
        <dbReference type="Rhea" id="RHEA:48628"/>
        <dbReference type="Rhea" id="RHEA-COMP:12164"/>
        <dbReference type="Rhea" id="RHEA-COMP:12165"/>
        <dbReference type="ChEBI" id="CHEBI:15378"/>
        <dbReference type="ChEBI" id="CHEBI:57856"/>
        <dbReference type="ChEBI" id="CHEBI:59789"/>
        <dbReference type="ChEBI" id="CHEBI:90675"/>
        <dbReference type="ChEBI" id="CHEBI:90676"/>
    </reaction>
</comment>
<keyword evidence="3 8" id="KW-0698">rRNA processing</keyword>
<keyword evidence="4 8" id="KW-0489">Methyltransferase</keyword>
<dbReference type="PANTHER" id="PTHR10920">
    <property type="entry name" value="RIBOSOMAL RNA METHYLTRANSFERASE"/>
    <property type="match status" value="1"/>
</dbReference>
<evidence type="ECO:0000256" key="9">
    <source>
        <dbReference type="SAM" id="MobiDB-lite"/>
    </source>
</evidence>
<dbReference type="FunFam" id="3.40.50.150:FF:000004">
    <property type="entry name" value="AdoMet-dependent rRNA methyltransferase SPB1"/>
    <property type="match status" value="1"/>
</dbReference>
<feature type="binding site" evidence="8">
    <location>
        <position position="74"/>
    </location>
    <ligand>
        <name>S-adenosyl-L-methionine</name>
        <dbReference type="ChEBI" id="CHEBI:59789"/>
    </ligand>
</feature>
<evidence type="ECO:0000313" key="14">
    <source>
        <dbReference type="Proteomes" id="UP000237000"/>
    </source>
</evidence>
<gene>
    <name evidence="13" type="ORF">TorRG33x02_348170</name>
</gene>
<feature type="binding site" evidence="8">
    <location>
        <position position="56"/>
    </location>
    <ligand>
        <name>S-adenosyl-L-methionine</name>
        <dbReference type="ChEBI" id="CHEBI:59789"/>
    </ligand>
</feature>
<sequence>MGKVKGKHRLDKFYHLAKEHGYRSRASWKLVQLDAKYGFLRSAHAVLDLCAAPGGWMQVAVQRVPVGSLVVGIDLVPIAPIRGAIAIQQDITKPECKAKVKRLMSEKGCTAFDLVLHDGSPNVGGAWAQEATSQNALVIDSVKLATELLAPRGTFVTKVFRSQDYESVKYCLSRLFEKVEVHKPAASRSSSAETYVLAFRYKAPAKIDPRILDVKHLFQGSIEPQKKVVDVLRGTKQKRHRDGFYDRYEDGDTTLRKVSTAADFIWSDTPLEILGSVTSISFNDGASLPIQDHGLTTEEVKILCDDLRVLGKQDFKYLLKWRIQIRKALSPSEKTGATVARAVENENKEDEDDKILNEMEELTHAMDRKQKRKKRLLAKRRAKDKARKANGMQIDALDDGYIDHELFSLSAIKGKKDLLAVDSTEYEDENGDMSDRENEEIHETQQESSSDVDSDEERRRYDEKMEEFLDQAYERYMAKKEGSTKQRKRAKQLHSEDVLEGGEDDDQNIQSDYDSDRDPGDREGNPLVVPLDDGEGPTQEEITNKWFSQDIFAEAVDEGDLEKSDSEGEMQASRPETKLPLPEKDKKKTENRVVASNLPQHKTSKKEDDFEIVPAPGTDSSDDSSSDESEDEDVDTKAEILACAKKMLRKKHREQMLDDAYNKYMFDDEGLPNWFLEEERRHRQPIKPVTKEEVAAMRAQFKEIDARPAKKVAEAKARKKRVALRKLEKVRKKANIISDQADISDRSKRKQIEQLYKKAVPKRPKKEFVVAKKGVQVKVGKGKVLVDRRMKKDLRASKAAAKGNSKKGKNVKFQKGKGSAKASGQKGKKGNNGKKMGTRE</sequence>
<dbReference type="InterPro" id="IPR029063">
    <property type="entry name" value="SAM-dependent_MTases_sf"/>
</dbReference>
<dbReference type="GO" id="GO:0008650">
    <property type="term" value="F:rRNA (uridine-2'-O-)-methyltransferase activity"/>
    <property type="evidence" value="ECO:0007669"/>
    <property type="project" value="TreeGrafter"/>
</dbReference>
<dbReference type="EC" id="2.1.1.-" evidence="8"/>
<dbReference type="Gene3D" id="3.40.50.150">
    <property type="entry name" value="Vaccinia Virus protein VP39"/>
    <property type="match status" value="1"/>
</dbReference>
<feature type="binding site" evidence="8">
    <location>
        <position position="118"/>
    </location>
    <ligand>
        <name>S-adenosyl-L-methionine</name>
        <dbReference type="ChEBI" id="CHEBI:59789"/>
    </ligand>
</feature>
<dbReference type="InterPro" id="IPR015507">
    <property type="entry name" value="rRNA-MeTfrase_E"/>
</dbReference>
<feature type="domain" description="Ribosomal RNA methyltransferase SPB1-like C-terminal" evidence="11">
    <location>
        <begin position="604"/>
        <end position="802"/>
    </location>
</feature>
<feature type="coiled-coil region" evidence="8">
    <location>
        <begin position="345"/>
        <end position="379"/>
    </location>
</feature>
<feature type="compositionally biased region" description="Basic residues" evidence="9">
    <location>
        <begin position="804"/>
        <end position="815"/>
    </location>
</feature>
<dbReference type="Pfam" id="PF11861">
    <property type="entry name" value="DUF3381"/>
    <property type="match status" value="1"/>
</dbReference>
<dbReference type="EMBL" id="JXTC01000804">
    <property type="protein sequence ID" value="PON37040.1"/>
    <property type="molecule type" value="Genomic_DNA"/>
</dbReference>
<reference evidence="14" key="1">
    <citation type="submission" date="2016-06" db="EMBL/GenBank/DDBJ databases">
        <title>Parallel loss of symbiosis genes in relatives of nitrogen-fixing non-legume Parasponia.</title>
        <authorList>
            <person name="Van Velzen R."/>
            <person name="Holmer R."/>
            <person name="Bu F."/>
            <person name="Rutten L."/>
            <person name="Van Zeijl A."/>
            <person name="Liu W."/>
            <person name="Santuari L."/>
            <person name="Cao Q."/>
            <person name="Sharma T."/>
            <person name="Shen D."/>
            <person name="Roswanjaya Y."/>
            <person name="Wardhani T."/>
            <person name="Kalhor M.S."/>
            <person name="Jansen J."/>
            <person name="Van den Hoogen J."/>
            <person name="Gungor B."/>
            <person name="Hartog M."/>
            <person name="Hontelez J."/>
            <person name="Verver J."/>
            <person name="Yang W.-C."/>
            <person name="Schijlen E."/>
            <person name="Repin R."/>
            <person name="Schilthuizen M."/>
            <person name="Schranz E."/>
            <person name="Heidstra R."/>
            <person name="Miyata K."/>
            <person name="Fedorova E."/>
            <person name="Kohlen W."/>
            <person name="Bisseling T."/>
            <person name="Smit S."/>
            <person name="Geurts R."/>
        </authorList>
    </citation>
    <scope>NUCLEOTIDE SEQUENCE [LARGE SCALE GENOMIC DNA]</scope>
    <source>
        <strain evidence="14">cv. RG33-2</strain>
    </source>
</reference>
<feature type="domain" description="DUF3381" evidence="12">
    <location>
        <begin position="235"/>
        <end position="387"/>
    </location>
</feature>
<dbReference type="InterPro" id="IPR050082">
    <property type="entry name" value="RNA_methyltr_RlmE"/>
</dbReference>
<dbReference type="InterPro" id="IPR012920">
    <property type="entry name" value="rRNA_MeTfrase_SPB1-like_C"/>
</dbReference>
<keyword evidence="14" id="KW-1185">Reference proteome</keyword>
<proteinExistence type="inferred from homology"/>
<dbReference type="SUPFAM" id="SSF53335">
    <property type="entry name" value="S-adenosyl-L-methionine-dependent methyltransferases"/>
    <property type="match status" value="1"/>
</dbReference>
<evidence type="ECO:0000256" key="1">
    <source>
        <dbReference type="ARBA" id="ARBA00004604"/>
    </source>
</evidence>
<feature type="binding site" evidence="8">
    <location>
        <position position="90"/>
    </location>
    <ligand>
        <name>S-adenosyl-L-methionine</name>
        <dbReference type="ChEBI" id="CHEBI:59789"/>
    </ligand>
</feature>
<dbReference type="GO" id="GO:0016435">
    <property type="term" value="F:rRNA (guanine) methyltransferase activity"/>
    <property type="evidence" value="ECO:0007669"/>
    <property type="project" value="TreeGrafter"/>
</dbReference>
<evidence type="ECO:0000259" key="12">
    <source>
        <dbReference type="Pfam" id="PF11861"/>
    </source>
</evidence>
<dbReference type="HAMAP" id="MF_03163">
    <property type="entry name" value="RNA_methyltr_E_SPB1"/>
    <property type="match status" value="1"/>
</dbReference>
<dbReference type="GO" id="GO:0005730">
    <property type="term" value="C:nucleolus"/>
    <property type="evidence" value="ECO:0007669"/>
    <property type="project" value="UniProtKB-SubCell"/>
</dbReference>
<dbReference type="HAMAP" id="MF_01547">
    <property type="entry name" value="RNA_methyltr_E"/>
    <property type="match status" value="1"/>
</dbReference>
<evidence type="ECO:0000259" key="11">
    <source>
        <dbReference type="Pfam" id="PF07780"/>
    </source>
</evidence>